<dbReference type="HOGENOM" id="CLU_079696_0_0_1"/>
<reference evidence="3" key="2">
    <citation type="submission" date="2015-01" db="EMBL/GenBank/DDBJ databases">
        <title>Evolutionary Origins and Diversification of the Mycorrhizal Mutualists.</title>
        <authorList>
            <consortium name="DOE Joint Genome Institute"/>
            <consortium name="Mycorrhizal Genomics Consortium"/>
            <person name="Kohler A."/>
            <person name="Kuo A."/>
            <person name="Nagy L.G."/>
            <person name="Floudas D."/>
            <person name="Copeland A."/>
            <person name="Barry K.W."/>
            <person name="Cichocki N."/>
            <person name="Veneault-Fourrey C."/>
            <person name="LaButti K."/>
            <person name="Lindquist E.A."/>
            <person name="Lipzen A."/>
            <person name="Lundell T."/>
            <person name="Morin E."/>
            <person name="Murat C."/>
            <person name="Riley R."/>
            <person name="Ohm R."/>
            <person name="Sun H."/>
            <person name="Tunlid A."/>
            <person name="Henrissat B."/>
            <person name="Grigoriev I.V."/>
            <person name="Hibbett D.S."/>
            <person name="Martin F."/>
        </authorList>
    </citation>
    <scope>NUCLEOTIDE SEQUENCE [LARGE SCALE GENOMIC DNA]</scope>
    <source>
        <strain evidence="3">441</strain>
    </source>
</reference>
<feature type="region of interest" description="Disordered" evidence="1">
    <location>
        <begin position="210"/>
        <end position="256"/>
    </location>
</feature>
<evidence type="ECO:0000313" key="2">
    <source>
        <dbReference type="EMBL" id="KIK15816.1"/>
    </source>
</evidence>
<proteinExistence type="predicted"/>
<dbReference type="AlphaFoldDB" id="A0A0C9YGN2"/>
<reference evidence="2 3" key="1">
    <citation type="submission" date="2014-04" db="EMBL/GenBank/DDBJ databases">
        <authorList>
            <consortium name="DOE Joint Genome Institute"/>
            <person name="Kuo A."/>
            <person name="Kohler A."/>
            <person name="Costa M.D."/>
            <person name="Nagy L.G."/>
            <person name="Floudas D."/>
            <person name="Copeland A."/>
            <person name="Barry K.W."/>
            <person name="Cichocki N."/>
            <person name="Veneault-Fourrey C."/>
            <person name="LaButti K."/>
            <person name="Lindquist E.A."/>
            <person name="Lipzen A."/>
            <person name="Lundell T."/>
            <person name="Morin E."/>
            <person name="Murat C."/>
            <person name="Sun H."/>
            <person name="Tunlid A."/>
            <person name="Henrissat B."/>
            <person name="Grigoriev I.V."/>
            <person name="Hibbett D.S."/>
            <person name="Martin F."/>
            <person name="Nordberg H.P."/>
            <person name="Cantor M.N."/>
            <person name="Hua S.X."/>
        </authorList>
    </citation>
    <scope>NUCLEOTIDE SEQUENCE [LARGE SCALE GENOMIC DNA]</scope>
    <source>
        <strain evidence="2 3">441</strain>
    </source>
</reference>
<dbReference type="OrthoDB" id="2671422at2759"/>
<evidence type="ECO:0000256" key="1">
    <source>
        <dbReference type="SAM" id="MobiDB-lite"/>
    </source>
</evidence>
<name>A0A0C9YGN2_9AGAM</name>
<accession>A0A0C9YGN2</accession>
<dbReference type="EMBL" id="KN833877">
    <property type="protein sequence ID" value="KIK15816.1"/>
    <property type="molecule type" value="Genomic_DNA"/>
</dbReference>
<protein>
    <submittedName>
        <fullName evidence="2">Uncharacterized protein</fullName>
    </submittedName>
</protein>
<feature type="compositionally biased region" description="Low complexity" evidence="1">
    <location>
        <begin position="210"/>
        <end position="246"/>
    </location>
</feature>
<organism evidence="2 3">
    <name type="scientific">Pisolithus microcarpus 441</name>
    <dbReference type="NCBI Taxonomy" id="765257"/>
    <lineage>
        <taxon>Eukaryota</taxon>
        <taxon>Fungi</taxon>
        <taxon>Dikarya</taxon>
        <taxon>Basidiomycota</taxon>
        <taxon>Agaricomycotina</taxon>
        <taxon>Agaricomycetes</taxon>
        <taxon>Agaricomycetidae</taxon>
        <taxon>Boletales</taxon>
        <taxon>Sclerodermatineae</taxon>
        <taxon>Pisolithaceae</taxon>
        <taxon>Pisolithus</taxon>
    </lineage>
</organism>
<sequence>MSAAKYYWAVVGYDKAGIYESDDCPFIACGRGTPPIPLAIQCTSEHEARHVAMTLQPVLDSLPRNPKHLQLLNAFDTPAVRSLLQDSTEFYAVVIGSPPGIHRTAESATRAEAFMIVKGVTQHMPPMVRPAEITVGHSLGSDLTQTLMIPHSPQTPSASASCVLRLRPESPSKATPPPTLPRSSRTVIPAEKTAVDSLCSDLTQTLVIAPCSPHTPSPSASAARAPSSRPKSSSSAAPSPSLAYSSHARSDMPTRQTEVHPIVYNHIRTLHGVIASHYYPTTTTRILDLAQPLGNLAAVNS</sequence>
<gene>
    <name evidence="2" type="ORF">PISMIDRAFT_16277</name>
</gene>
<evidence type="ECO:0000313" key="3">
    <source>
        <dbReference type="Proteomes" id="UP000054018"/>
    </source>
</evidence>
<dbReference type="Proteomes" id="UP000054018">
    <property type="component" value="Unassembled WGS sequence"/>
</dbReference>
<keyword evidence="3" id="KW-1185">Reference proteome</keyword>
<feature type="region of interest" description="Disordered" evidence="1">
    <location>
        <begin position="168"/>
        <end position="188"/>
    </location>
</feature>